<name>A0A5J4WC37_9EUKA</name>
<feature type="compositionally biased region" description="Basic and acidic residues" evidence="1">
    <location>
        <begin position="549"/>
        <end position="561"/>
    </location>
</feature>
<feature type="compositionally biased region" description="Basic and acidic residues" evidence="1">
    <location>
        <begin position="523"/>
        <end position="542"/>
    </location>
</feature>
<feature type="compositionally biased region" description="Polar residues" evidence="1">
    <location>
        <begin position="874"/>
        <end position="885"/>
    </location>
</feature>
<feature type="compositionally biased region" description="Polar residues" evidence="1">
    <location>
        <begin position="616"/>
        <end position="626"/>
    </location>
</feature>
<comment type="caution">
    <text evidence="2">The sequence shown here is derived from an EMBL/GenBank/DDBJ whole genome shotgun (WGS) entry which is preliminary data.</text>
</comment>
<organism evidence="2 3">
    <name type="scientific">Streblomastix strix</name>
    <dbReference type="NCBI Taxonomy" id="222440"/>
    <lineage>
        <taxon>Eukaryota</taxon>
        <taxon>Metamonada</taxon>
        <taxon>Preaxostyla</taxon>
        <taxon>Oxymonadida</taxon>
        <taxon>Streblomastigidae</taxon>
        <taxon>Streblomastix</taxon>
    </lineage>
</organism>
<dbReference type="Proteomes" id="UP000324800">
    <property type="component" value="Unassembled WGS sequence"/>
</dbReference>
<dbReference type="AlphaFoldDB" id="A0A5J4WC37"/>
<feature type="compositionally biased region" description="Basic and acidic residues" evidence="1">
    <location>
        <begin position="627"/>
        <end position="646"/>
    </location>
</feature>
<feature type="region of interest" description="Disordered" evidence="1">
    <location>
        <begin position="521"/>
        <end position="677"/>
    </location>
</feature>
<feature type="compositionally biased region" description="Polar residues" evidence="1">
    <location>
        <begin position="816"/>
        <end position="839"/>
    </location>
</feature>
<feature type="compositionally biased region" description="Basic and acidic residues" evidence="1">
    <location>
        <begin position="900"/>
        <end position="909"/>
    </location>
</feature>
<accession>A0A5J4WC37</accession>
<dbReference type="EMBL" id="SNRW01002520">
    <property type="protein sequence ID" value="KAA6392504.1"/>
    <property type="molecule type" value="Genomic_DNA"/>
</dbReference>
<proteinExistence type="predicted"/>
<sequence>MLRGSYQLIFYGAQLIRIGRIGIQTALIIAKEEAIREENDTDKDKENVSQDDIIEKKHQKDHRNGPIEVDRQWLLEKEKKYKESLLAQQQASGKDAFKPNQRMQLSPLSLIVAKIQSETAKRVLRRGFFEEDENDVLLLLQDAENISTVSSAPSSSNLQNIGVSPIIQIRGEKRNKIDEKRASLRQHILQDHLSLILVDFLTRLLRSAQETLSHITVIYTQPSETAKVISELKQTENMEGIMNESSINSSSSTFLLPFLPTHLHLHTHPSYYPSLSSFCARLNSLTPALGYIIQLGSMGQKPLQKVMNLILLFLKLLTSLQKIFSSSALWDPKIRIYPNSIEISTDNPLLQQLKWKKNEQTYQPDYGLDSDLGLSLSDSLIGFNDHKPQIITISPLSLLPSYQQVARSTSASALATSFAQSFIPLIKSTCLCFFQHLDSYLNLHLRIETITPSEAKLFSSVVFEAEQLRASLLKLKHTAINRMIGKKKTGQYIVGNQPEIEIFETPSSTENVIMSQIQKNKKEKLVENKKKKDKDKDKDKDQKKKQKQMIKDENSKNDEGNKTINNKNELKKEDDESSDVVSEIEYHKEKRKRDKEEEEEDQRKEVGNEEDHINNKQKLSQDQNINTKEKLQLKKKIAKQEAEKNIGKGKKRRRITEEQESKTETNKINTTLDDESDLIDASVERNEYNHISQYQNQQKQMKIKKQMEMEQEFEQERERERSLDKNNKEQHQQEKVGEERNELIQSSISIQKEIITPKSKSKIKSKSIIIDSEQTKKETIGKEKEKKPLHHLGLRTPSSNITTITIPKTNPKVKTGQPTNESSSTSENILTTQTASIGSGVTKVPLKGSVGSARKQFKPPMKSSGVGVSSSDSLKQPLNSQTQRQRLIGIQKLASPGKSNIEKSQDKKQSQRQGNKIELYEDMTFDEDYIHSHEMNEEEEGISDGMGVIGNSQVKQLGGFISSRKVVQK</sequence>
<protein>
    <submittedName>
        <fullName evidence="2">Uncharacterized protein</fullName>
    </submittedName>
</protein>
<feature type="compositionally biased region" description="Basic and acidic residues" evidence="1">
    <location>
        <begin position="601"/>
        <end position="614"/>
    </location>
</feature>
<evidence type="ECO:0000313" key="3">
    <source>
        <dbReference type="Proteomes" id="UP000324800"/>
    </source>
</evidence>
<feature type="compositionally biased region" description="Basic and acidic residues" evidence="1">
    <location>
        <begin position="714"/>
        <end position="742"/>
    </location>
</feature>
<feature type="compositionally biased region" description="Basic and acidic residues" evidence="1">
    <location>
        <begin position="777"/>
        <end position="786"/>
    </location>
</feature>
<evidence type="ECO:0000256" key="1">
    <source>
        <dbReference type="SAM" id="MobiDB-lite"/>
    </source>
</evidence>
<gene>
    <name evidence="2" type="ORF">EZS28_011968</name>
</gene>
<feature type="region of interest" description="Disordered" evidence="1">
    <location>
        <begin position="777"/>
        <end position="919"/>
    </location>
</feature>
<feature type="region of interest" description="Disordered" evidence="1">
    <location>
        <begin position="38"/>
        <end position="65"/>
    </location>
</feature>
<feature type="compositionally biased region" description="Basic and acidic residues" evidence="1">
    <location>
        <begin position="655"/>
        <end position="665"/>
    </location>
</feature>
<feature type="compositionally biased region" description="Low complexity" evidence="1">
    <location>
        <begin position="863"/>
        <end position="873"/>
    </location>
</feature>
<feature type="compositionally biased region" description="Low complexity" evidence="1">
    <location>
        <begin position="796"/>
        <end position="815"/>
    </location>
</feature>
<reference evidence="2 3" key="1">
    <citation type="submission" date="2019-03" db="EMBL/GenBank/DDBJ databases">
        <title>Single cell metagenomics reveals metabolic interactions within the superorganism composed of flagellate Streblomastix strix and complex community of Bacteroidetes bacteria on its surface.</title>
        <authorList>
            <person name="Treitli S.C."/>
            <person name="Kolisko M."/>
            <person name="Husnik F."/>
            <person name="Keeling P."/>
            <person name="Hampl V."/>
        </authorList>
    </citation>
    <scope>NUCLEOTIDE SEQUENCE [LARGE SCALE GENOMIC DNA]</scope>
    <source>
        <strain evidence="2">ST1C</strain>
    </source>
</reference>
<feature type="region of interest" description="Disordered" evidence="1">
    <location>
        <begin position="689"/>
        <end position="751"/>
    </location>
</feature>
<evidence type="ECO:0000313" key="2">
    <source>
        <dbReference type="EMBL" id="KAA6392504.1"/>
    </source>
</evidence>